<evidence type="ECO:0000313" key="3">
    <source>
        <dbReference type="Proteomes" id="UP000516028"/>
    </source>
</evidence>
<dbReference type="Gene3D" id="3.40.50.300">
    <property type="entry name" value="P-loop containing nucleotide triphosphate hydrolases"/>
    <property type="match status" value="1"/>
</dbReference>
<gene>
    <name evidence="2" type="ORF">H9K75_04405</name>
</gene>
<keyword evidence="3" id="KW-1185">Reference proteome</keyword>
<organism evidence="2 3">
    <name type="scientific">Diaphorobacter aerolatus</name>
    <dbReference type="NCBI Taxonomy" id="1288495"/>
    <lineage>
        <taxon>Bacteria</taxon>
        <taxon>Pseudomonadati</taxon>
        <taxon>Pseudomonadota</taxon>
        <taxon>Betaproteobacteria</taxon>
        <taxon>Burkholderiales</taxon>
        <taxon>Comamonadaceae</taxon>
        <taxon>Diaphorobacter</taxon>
    </lineage>
</organism>
<accession>A0A7H0GLZ6</accession>
<dbReference type="SUPFAM" id="SSF52540">
    <property type="entry name" value="P-loop containing nucleoside triphosphate hydrolases"/>
    <property type="match status" value="1"/>
</dbReference>
<reference evidence="2 3" key="1">
    <citation type="submission" date="2020-08" db="EMBL/GenBank/DDBJ databases">
        <title>Genome sequence of Diaphorobacter aerolatus KACC 16536T.</title>
        <authorList>
            <person name="Hyun D.-W."/>
            <person name="Bae J.-W."/>
        </authorList>
    </citation>
    <scope>NUCLEOTIDE SEQUENCE [LARGE SCALE GENOMIC DNA]</scope>
    <source>
        <strain evidence="2 3">KACC 16536</strain>
    </source>
</reference>
<dbReference type="AlphaFoldDB" id="A0A7H0GLZ6"/>
<keyword evidence="2" id="KW-0547">Nucleotide-binding</keyword>
<sequence length="166" mass="17839">MTSVASAHQLSLSIGDKHIFRDLSLRIPKSGCTVLMGPSGTGKSTLLRMLCGQMQRHPLLRTSGSLDAAGLHSVGSALGVPPSLVSQKAELLMSSVWESLVGEWPRRGQLSQLQQRQELAELLTAWGQQDLIERYGDTVVSVSSSQKKTRGNCAQGVERCAAVADR</sequence>
<dbReference type="InterPro" id="IPR027417">
    <property type="entry name" value="P-loop_NTPase"/>
</dbReference>
<name>A0A7H0GLZ6_9BURK</name>
<protein>
    <submittedName>
        <fullName evidence="2">ATP-binding cassette domain-containing protein</fullName>
    </submittedName>
</protein>
<dbReference type="EMBL" id="CP060783">
    <property type="protein sequence ID" value="QNP49312.1"/>
    <property type="molecule type" value="Genomic_DNA"/>
</dbReference>
<feature type="domain" description="ABC transporter" evidence="1">
    <location>
        <begin position="21"/>
        <end position="147"/>
    </location>
</feature>
<keyword evidence="2" id="KW-0067">ATP-binding</keyword>
<proteinExistence type="predicted"/>
<evidence type="ECO:0000259" key="1">
    <source>
        <dbReference type="Pfam" id="PF00005"/>
    </source>
</evidence>
<dbReference type="Proteomes" id="UP000516028">
    <property type="component" value="Chromosome"/>
</dbReference>
<dbReference type="InterPro" id="IPR003439">
    <property type="entry name" value="ABC_transporter-like_ATP-bd"/>
</dbReference>
<dbReference type="RefSeq" id="WP_187724904.1">
    <property type="nucleotide sequence ID" value="NZ_CP060783.1"/>
</dbReference>
<dbReference type="Pfam" id="PF00005">
    <property type="entry name" value="ABC_tran"/>
    <property type="match status" value="1"/>
</dbReference>
<dbReference type="GO" id="GO:0016887">
    <property type="term" value="F:ATP hydrolysis activity"/>
    <property type="evidence" value="ECO:0007669"/>
    <property type="project" value="InterPro"/>
</dbReference>
<dbReference type="GO" id="GO:0005524">
    <property type="term" value="F:ATP binding"/>
    <property type="evidence" value="ECO:0007669"/>
    <property type="project" value="UniProtKB-KW"/>
</dbReference>
<dbReference type="KEGG" id="daer:H9K75_04405"/>
<evidence type="ECO:0000313" key="2">
    <source>
        <dbReference type="EMBL" id="QNP49312.1"/>
    </source>
</evidence>